<name>A0A160TJ18_9ZZZZ</name>
<dbReference type="InterPro" id="IPR013783">
    <property type="entry name" value="Ig-like_fold"/>
</dbReference>
<sequence>MHLVKIGLALGGIAAIAVASAAHAGIVLSQAVLDIGPSGAVAQDIDVSNDGKEIAYVVVEPSEIVSPGGVDEKRLPITDPGVGGLLVTPQRLILQPGEHKLIRIAAVVPRGAVDRIYRVTVKPVAGPVNAPVSALKLLVGYDVLVIYRPAAPVTRLVGDRAGNVLTLRNQGNSNVEVYEGKQCDPAPSVPCTKLPAKRLYAGQVWQQTLTSTAPVEYRVTMGSTSSQQRF</sequence>
<organism evidence="1">
    <name type="scientific">hydrothermal vent metagenome</name>
    <dbReference type="NCBI Taxonomy" id="652676"/>
    <lineage>
        <taxon>unclassified sequences</taxon>
        <taxon>metagenomes</taxon>
        <taxon>ecological metagenomes</taxon>
    </lineage>
</organism>
<reference evidence="1" key="1">
    <citation type="submission" date="2015-10" db="EMBL/GenBank/DDBJ databases">
        <authorList>
            <person name="Gilbert D.G."/>
        </authorList>
    </citation>
    <scope>NUCLEOTIDE SEQUENCE</scope>
</reference>
<gene>
    <name evidence="1" type="ORF">MGWOODY_Smn754</name>
</gene>
<dbReference type="EMBL" id="CZQE01000065">
    <property type="protein sequence ID" value="CUS43534.1"/>
    <property type="molecule type" value="Genomic_DNA"/>
</dbReference>
<evidence type="ECO:0000313" key="1">
    <source>
        <dbReference type="EMBL" id="CUS43534.1"/>
    </source>
</evidence>
<protein>
    <submittedName>
        <fullName evidence="1">Alpha-fimbriae chaperone protein</fullName>
    </submittedName>
</protein>
<dbReference type="InterPro" id="IPR008962">
    <property type="entry name" value="PapD-like_sf"/>
</dbReference>
<dbReference type="AlphaFoldDB" id="A0A160TJ18"/>
<dbReference type="SUPFAM" id="SSF49354">
    <property type="entry name" value="PapD-like"/>
    <property type="match status" value="1"/>
</dbReference>
<dbReference type="Gene3D" id="2.60.40.10">
    <property type="entry name" value="Immunoglobulins"/>
    <property type="match status" value="1"/>
</dbReference>
<accession>A0A160TJ18</accession>
<proteinExistence type="predicted"/>